<dbReference type="EMBL" id="SMMG02000002">
    <property type="protein sequence ID" value="KAA3483160.1"/>
    <property type="molecule type" value="Genomic_DNA"/>
</dbReference>
<proteinExistence type="predicted"/>
<dbReference type="Proteomes" id="UP000325315">
    <property type="component" value="Unassembled WGS sequence"/>
</dbReference>
<feature type="transmembrane region" description="Helical" evidence="1">
    <location>
        <begin position="101"/>
        <end position="123"/>
    </location>
</feature>
<name>A0A5B6WN39_9ROSI</name>
<keyword evidence="1" id="KW-1133">Transmembrane helix</keyword>
<protein>
    <submittedName>
        <fullName evidence="2">Zinc finger MYM-type protein 1-like</fullName>
    </submittedName>
</protein>
<dbReference type="AlphaFoldDB" id="A0A5B6WN39"/>
<evidence type="ECO:0000313" key="2">
    <source>
        <dbReference type="EMBL" id="KAA3483160.1"/>
    </source>
</evidence>
<evidence type="ECO:0000256" key="1">
    <source>
        <dbReference type="SAM" id="Phobius"/>
    </source>
</evidence>
<sequence>MKKSIKIAMSSRTNESNDVLNSVDLNVDDVRGYTKRWKNLLNNVPKLIVKFLYNIHWESRVKSVKAIRFQTPQIRLALLELYEYSDDAKSKSETESLVNTLGSFGFLLGMVIWYEILFAINMVTKKFQSKSMFIGTTIKQLEGVLSYFEKYRNEGFISCMHIAKSIALDMNVEPTLPTKHRVIRKNNLMRITKRLKKFNHMAINSLKSRFEKLKNILKYFWFLFNSSKLKLLGENELRE</sequence>
<keyword evidence="3" id="KW-1185">Reference proteome</keyword>
<reference evidence="3" key="1">
    <citation type="journal article" date="2019" name="Plant Biotechnol. J.">
        <title>Genome sequencing of the Australian wild diploid species Gossypium australe highlights disease resistance and delayed gland morphogenesis.</title>
        <authorList>
            <person name="Cai Y."/>
            <person name="Cai X."/>
            <person name="Wang Q."/>
            <person name="Wang P."/>
            <person name="Zhang Y."/>
            <person name="Cai C."/>
            <person name="Xu Y."/>
            <person name="Wang K."/>
            <person name="Zhou Z."/>
            <person name="Wang C."/>
            <person name="Geng S."/>
            <person name="Li B."/>
            <person name="Dong Q."/>
            <person name="Hou Y."/>
            <person name="Wang H."/>
            <person name="Ai P."/>
            <person name="Liu Z."/>
            <person name="Yi F."/>
            <person name="Sun M."/>
            <person name="An G."/>
            <person name="Cheng J."/>
            <person name="Zhang Y."/>
            <person name="Shi Q."/>
            <person name="Xie Y."/>
            <person name="Shi X."/>
            <person name="Chang Y."/>
            <person name="Huang F."/>
            <person name="Chen Y."/>
            <person name="Hong S."/>
            <person name="Mi L."/>
            <person name="Sun Q."/>
            <person name="Zhang L."/>
            <person name="Zhou B."/>
            <person name="Peng R."/>
            <person name="Zhang X."/>
            <person name="Liu F."/>
        </authorList>
    </citation>
    <scope>NUCLEOTIDE SEQUENCE [LARGE SCALE GENOMIC DNA]</scope>
    <source>
        <strain evidence="3">cv. PA1801</strain>
    </source>
</reference>
<organism evidence="2 3">
    <name type="scientific">Gossypium australe</name>
    <dbReference type="NCBI Taxonomy" id="47621"/>
    <lineage>
        <taxon>Eukaryota</taxon>
        <taxon>Viridiplantae</taxon>
        <taxon>Streptophyta</taxon>
        <taxon>Embryophyta</taxon>
        <taxon>Tracheophyta</taxon>
        <taxon>Spermatophyta</taxon>
        <taxon>Magnoliopsida</taxon>
        <taxon>eudicotyledons</taxon>
        <taxon>Gunneridae</taxon>
        <taxon>Pentapetalae</taxon>
        <taxon>rosids</taxon>
        <taxon>malvids</taxon>
        <taxon>Malvales</taxon>
        <taxon>Malvaceae</taxon>
        <taxon>Malvoideae</taxon>
        <taxon>Gossypium</taxon>
    </lineage>
</organism>
<keyword evidence="1" id="KW-0472">Membrane</keyword>
<comment type="caution">
    <text evidence="2">The sequence shown here is derived from an EMBL/GenBank/DDBJ whole genome shotgun (WGS) entry which is preliminary data.</text>
</comment>
<gene>
    <name evidence="2" type="ORF">EPI10_005353</name>
</gene>
<evidence type="ECO:0000313" key="3">
    <source>
        <dbReference type="Proteomes" id="UP000325315"/>
    </source>
</evidence>
<accession>A0A5B6WN39</accession>
<dbReference type="OrthoDB" id="1692427at2759"/>
<keyword evidence="1" id="KW-0812">Transmembrane</keyword>